<feature type="domain" description="Mannitol dehydrogenase C-terminal" evidence="8">
    <location>
        <begin position="298"/>
        <end position="432"/>
    </location>
</feature>
<dbReference type="Proteomes" id="UP000598775">
    <property type="component" value="Unassembled WGS sequence"/>
</dbReference>
<keyword evidence="10" id="KW-1185">Reference proteome</keyword>
<dbReference type="PRINTS" id="PR00084">
    <property type="entry name" value="MTLDHDRGNASE"/>
</dbReference>
<organism evidence="9 10">
    <name type="scientific">Subtercola lobariae</name>
    <dbReference type="NCBI Taxonomy" id="1588641"/>
    <lineage>
        <taxon>Bacteria</taxon>
        <taxon>Bacillati</taxon>
        <taxon>Actinomycetota</taxon>
        <taxon>Actinomycetes</taxon>
        <taxon>Micrococcales</taxon>
        <taxon>Microbacteriaceae</taxon>
        <taxon>Subtercola</taxon>
    </lineage>
</organism>
<comment type="similarity">
    <text evidence="1">Belongs to the mannitol dehydrogenase family.</text>
</comment>
<keyword evidence="4" id="KW-0560">Oxidoreductase</keyword>
<evidence type="ECO:0000256" key="2">
    <source>
        <dbReference type="ARBA" id="ARBA00012939"/>
    </source>
</evidence>
<dbReference type="SUPFAM" id="SSF51735">
    <property type="entry name" value="NAD(P)-binding Rossmann-fold domains"/>
    <property type="match status" value="2"/>
</dbReference>
<dbReference type="GO" id="GO:0008926">
    <property type="term" value="F:mannitol-1-phosphate 5-dehydrogenase activity"/>
    <property type="evidence" value="ECO:0007669"/>
    <property type="project" value="UniProtKB-EC"/>
</dbReference>
<comment type="catalytic activity">
    <reaction evidence="6">
        <text>D-mannitol 1-phosphate + NAD(+) = beta-D-fructose 6-phosphate + NADH + H(+)</text>
        <dbReference type="Rhea" id="RHEA:19661"/>
        <dbReference type="ChEBI" id="CHEBI:15378"/>
        <dbReference type="ChEBI" id="CHEBI:57540"/>
        <dbReference type="ChEBI" id="CHEBI:57634"/>
        <dbReference type="ChEBI" id="CHEBI:57945"/>
        <dbReference type="ChEBI" id="CHEBI:61381"/>
        <dbReference type="EC" id="1.1.1.17"/>
    </reaction>
</comment>
<dbReference type="SUPFAM" id="SSF48179">
    <property type="entry name" value="6-phosphogluconate dehydrogenase C-terminal domain-like"/>
    <property type="match status" value="1"/>
</dbReference>
<dbReference type="Pfam" id="PF08125">
    <property type="entry name" value="Mannitol_dh_C"/>
    <property type="match status" value="1"/>
</dbReference>
<comment type="caution">
    <text evidence="9">The sequence shown here is derived from an EMBL/GenBank/DDBJ whole genome shotgun (WGS) entry which is preliminary data.</text>
</comment>
<dbReference type="GO" id="GO:0019594">
    <property type="term" value="P:mannitol metabolic process"/>
    <property type="evidence" value="ECO:0007669"/>
    <property type="project" value="InterPro"/>
</dbReference>
<gene>
    <name evidence="9" type="ORF">GCM10011399_11450</name>
</gene>
<dbReference type="InterPro" id="IPR008927">
    <property type="entry name" value="6-PGluconate_DH-like_C_sf"/>
</dbReference>
<dbReference type="InterPro" id="IPR013328">
    <property type="entry name" value="6PGD_dom2"/>
</dbReference>
<sequence>MHLGLGAFHRAHQAWYTQLANDVAQPGEGWGIHSFTGRSPALADALTAQDCRYTLIERASEGDSGQIIESIVRASDGGDGIRWCEAVADPAVGVLTLTVTEAGYCRGADGGLDWALPAVQADLEFLLAPSSEGSRDAAASAHVGADGALSRAAQARDSAAIEHEAASSKRDSATTAPGRIVDGLRARRAAGSGGLAVVSCDNLNGNGAVTRQVVLEFAARLDPALADWIDATVSFVSTMVDRITPATTPLDQQTAFELTGLADAVPVVTEPFSEWILSGAFPAGRPNWGSVGARFVTDIEPYEQRKLWLLNAGHSLLAYRGLLLGHATIAEAMNDASCREALEALWAEAREIVPFDAETVDTALAALRSRFTNARIEHRLEQIARDGALKLPIRVADVIRRRIAAGLPPGSAECGVIASWALFTDVADARSGAPAPSVAEAVLATIAPDLTAHHDVLAQVTQHVSSWQSALASH</sequence>
<evidence type="ECO:0000313" key="10">
    <source>
        <dbReference type="Proteomes" id="UP000598775"/>
    </source>
</evidence>
<dbReference type="AlphaFoldDB" id="A0A917EX90"/>
<dbReference type="InterPro" id="IPR036291">
    <property type="entry name" value="NAD(P)-bd_dom_sf"/>
</dbReference>
<dbReference type="InterPro" id="IPR013131">
    <property type="entry name" value="Mannitol_DH_N"/>
</dbReference>
<evidence type="ECO:0000256" key="4">
    <source>
        <dbReference type="ARBA" id="ARBA00023002"/>
    </source>
</evidence>
<dbReference type="Gene3D" id="3.40.50.720">
    <property type="entry name" value="NAD(P)-binding Rossmann-like Domain"/>
    <property type="match status" value="1"/>
</dbReference>
<keyword evidence="5" id="KW-0520">NAD</keyword>
<dbReference type="PANTHER" id="PTHR43362">
    <property type="entry name" value="MANNITOL DEHYDROGENASE DSF1-RELATED"/>
    <property type="match status" value="1"/>
</dbReference>
<dbReference type="EMBL" id="BMGP01000002">
    <property type="protein sequence ID" value="GGF19532.1"/>
    <property type="molecule type" value="Genomic_DNA"/>
</dbReference>
<evidence type="ECO:0000256" key="1">
    <source>
        <dbReference type="ARBA" id="ARBA00006541"/>
    </source>
</evidence>
<dbReference type="EC" id="1.1.1.17" evidence="2"/>
<feature type="domain" description="Mannitol dehydrogenase N-terminal" evidence="7">
    <location>
        <begin position="1"/>
        <end position="288"/>
    </location>
</feature>
<protein>
    <recommendedName>
        <fullName evidence="3">Mannitol-1-phosphate 5-dehydrogenase</fullName>
        <ecNumber evidence="2">1.1.1.17</ecNumber>
    </recommendedName>
</protein>
<dbReference type="InterPro" id="IPR050988">
    <property type="entry name" value="Mannitol_DH/Oxidoreductase"/>
</dbReference>
<dbReference type="PROSITE" id="PS00974">
    <property type="entry name" value="MANNITOL_DHGENASE"/>
    <property type="match status" value="1"/>
</dbReference>
<dbReference type="InterPro" id="IPR023027">
    <property type="entry name" value="Mannitol_DH_CS"/>
</dbReference>
<dbReference type="RefSeq" id="WP_229715120.1">
    <property type="nucleotide sequence ID" value="NZ_BMGP01000002.1"/>
</dbReference>
<proteinExistence type="inferred from homology"/>
<dbReference type="Pfam" id="PF01232">
    <property type="entry name" value="Mannitol_dh"/>
    <property type="match status" value="1"/>
</dbReference>
<dbReference type="InterPro" id="IPR013118">
    <property type="entry name" value="Mannitol_DH_C"/>
</dbReference>
<reference evidence="9 10" key="1">
    <citation type="journal article" date="2014" name="Int. J. Syst. Evol. Microbiol.">
        <title>Complete genome sequence of Corynebacterium casei LMG S-19264T (=DSM 44701T), isolated from a smear-ripened cheese.</title>
        <authorList>
            <consortium name="US DOE Joint Genome Institute (JGI-PGF)"/>
            <person name="Walter F."/>
            <person name="Albersmeier A."/>
            <person name="Kalinowski J."/>
            <person name="Ruckert C."/>
        </authorList>
    </citation>
    <scope>NUCLEOTIDE SEQUENCE [LARGE SCALE GENOMIC DNA]</scope>
    <source>
        <strain evidence="9 10">CGMCC 1.12976</strain>
    </source>
</reference>
<dbReference type="PANTHER" id="PTHR43362:SF1">
    <property type="entry name" value="MANNITOL DEHYDROGENASE 2-RELATED"/>
    <property type="match status" value="1"/>
</dbReference>
<name>A0A917EX90_9MICO</name>
<evidence type="ECO:0000259" key="8">
    <source>
        <dbReference type="Pfam" id="PF08125"/>
    </source>
</evidence>
<accession>A0A917EX90</accession>
<evidence type="ECO:0000313" key="9">
    <source>
        <dbReference type="EMBL" id="GGF19532.1"/>
    </source>
</evidence>
<evidence type="ECO:0000259" key="7">
    <source>
        <dbReference type="Pfam" id="PF01232"/>
    </source>
</evidence>
<evidence type="ECO:0000256" key="3">
    <source>
        <dbReference type="ARBA" id="ARBA00016219"/>
    </source>
</evidence>
<evidence type="ECO:0000256" key="5">
    <source>
        <dbReference type="ARBA" id="ARBA00023027"/>
    </source>
</evidence>
<evidence type="ECO:0000256" key="6">
    <source>
        <dbReference type="ARBA" id="ARBA00048615"/>
    </source>
</evidence>
<dbReference type="Gene3D" id="1.10.1040.10">
    <property type="entry name" value="N-(1-d-carboxylethyl)-l-norvaline Dehydrogenase, domain 2"/>
    <property type="match status" value="1"/>
</dbReference>
<dbReference type="InterPro" id="IPR000669">
    <property type="entry name" value="Mannitol_DH"/>
</dbReference>